<dbReference type="EMBL" id="JEME01000161">
    <property type="protein sequence ID" value="KYG10982.1"/>
    <property type="molecule type" value="Genomic_DNA"/>
</dbReference>
<proteinExistence type="predicted"/>
<organism evidence="1 2">
    <name type="scientific">Sorangium cellulosum</name>
    <name type="common">Polyangium cellulosum</name>
    <dbReference type="NCBI Taxonomy" id="56"/>
    <lineage>
        <taxon>Bacteria</taxon>
        <taxon>Pseudomonadati</taxon>
        <taxon>Myxococcota</taxon>
        <taxon>Polyangia</taxon>
        <taxon>Polyangiales</taxon>
        <taxon>Polyangiaceae</taxon>
        <taxon>Sorangium</taxon>
    </lineage>
</organism>
<sequence>MVGMFMSEVAASQEDFGKARSLVFYKHYLPAVAITNSGQQHPDYAGKAQFQRIDALTPSMFLDGAASAEGDDDAQAIS</sequence>
<name>A0A150U203_SORCE</name>
<dbReference type="AlphaFoldDB" id="A0A150U203"/>
<comment type="caution">
    <text evidence="1">The sequence shown here is derived from an EMBL/GenBank/DDBJ whole genome shotgun (WGS) entry which is preliminary data.</text>
</comment>
<dbReference type="Proteomes" id="UP000075502">
    <property type="component" value="Unassembled WGS sequence"/>
</dbReference>
<protein>
    <submittedName>
        <fullName evidence="1">Uncharacterized protein</fullName>
    </submittedName>
</protein>
<evidence type="ECO:0000313" key="2">
    <source>
        <dbReference type="Proteomes" id="UP000075502"/>
    </source>
</evidence>
<evidence type="ECO:0000313" key="1">
    <source>
        <dbReference type="EMBL" id="KYG10982.1"/>
    </source>
</evidence>
<accession>A0A150U203</accession>
<gene>
    <name evidence="1" type="ORF">BE21_09215</name>
</gene>
<reference evidence="1 2" key="1">
    <citation type="submission" date="2014-02" db="EMBL/GenBank/DDBJ databases">
        <title>The small core and large imbalanced accessory genome model reveals a collaborative survival strategy of Sorangium cellulosum strains in nature.</title>
        <authorList>
            <person name="Han K."/>
            <person name="Peng R."/>
            <person name="Blom J."/>
            <person name="Li Y.-Z."/>
        </authorList>
    </citation>
    <scope>NUCLEOTIDE SEQUENCE [LARGE SCALE GENOMIC DNA]</scope>
    <source>
        <strain evidence="1 2">So0007-03</strain>
    </source>
</reference>